<dbReference type="PRINTS" id="PR00364">
    <property type="entry name" value="DISEASERSIST"/>
</dbReference>
<feature type="domain" description="Protein kinase" evidence="4">
    <location>
        <begin position="41"/>
        <end position="298"/>
    </location>
</feature>
<keyword evidence="1 3" id="KW-0547">Nucleotide-binding</keyword>
<feature type="binding site" evidence="3">
    <location>
        <position position="70"/>
    </location>
    <ligand>
        <name>ATP</name>
        <dbReference type="ChEBI" id="CHEBI:30616"/>
    </ligand>
</feature>
<dbReference type="AlphaFoldDB" id="B2HLT4"/>
<name>B2HLT4_MYCMM</name>
<dbReference type="InterPro" id="IPR058852">
    <property type="entry name" value="HTH_77"/>
</dbReference>
<dbReference type="OrthoDB" id="136365at2"/>
<evidence type="ECO:0000256" key="2">
    <source>
        <dbReference type="ARBA" id="ARBA00022840"/>
    </source>
</evidence>
<dbReference type="Pfam" id="PF25872">
    <property type="entry name" value="HTH_77"/>
    <property type="match status" value="1"/>
</dbReference>
<reference evidence="5 6" key="1">
    <citation type="journal article" date="2008" name="Genome Res.">
        <title>Insights from the complete genome sequence of Mycobacterium marinum on the evolution of Mycobacterium tuberculosis.</title>
        <authorList>
            <person name="Stinear T.P."/>
            <person name="Seemann T."/>
            <person name="Harrison P.F."/>
            <person name="Jenkin G.A."/>
            <person name="Davies J.K."/>
            <person name="Johnson P.D."/>
            <person name="Abdellah Z."/>
            <person name="Arrowsmith C."/>
            <person name="Chillingworth T."/>
            <person name="Churcher C."/>
            <person name="Clarke K."/>
            <person name="Cronin A."/>
            <person name="Davis P."/>
            <person name="Goodhead I."/>
            <person name="Holroyd N."/>
            <person name="Jagels K."/>
            <person name="Lord A."/>
            <person name="Moule S."/>
            <person name="Mungall K."/>
            <person name="Norbertczak H."/>
            <person name="Quail M.A."/>
            <person name="Rabbinowitsch E."/>
            <person name="Walker D."/>
            <person name="White B."/>
            <person name="Whitehead S."/>
            <person name="Small P.L."/>
            <person name="Brosch R."/>
            <person name="Ramakrishnan L."/>
            <person name="Fischbach M.A."/>
            <person name="Parkhill J."/>
            <person name="Cole S.T."/>
        </authorList>
    </citation>
    <scope>NUCLEOTIDE SEQUENCE [LARGE SCALE GENOMIC DNA]</scope>
    <source>
        <strain evidence="6">ATCC BAA-535 / M</strain>
    </source>
</reference>
<dbReference type="Proteomes" id="UP000001190">
    <property type="component" value="Chromosome"/>
</dbReference>
<accession>B2HLT4</accession>
<dbReference type="CDD" id="cd14014">
    <property type="entry name" value="STKc_PknB_like"/>
    <property type="match status" value="1"/>
</dbReference>
<dbReference type="STRING" id="216594.MMAR_0366"/>
<dbReference type="PROSITE" id="PS00107">
    <property type="entry name" value="PROTEIN_KINASE_ATP"/>
    <property type="match status" value="1"/>
</dbReference>
<gene>
    <name evidence="5" type="primary">pknK_3</name>
    <name evidence="5" type="ordered locus">MMAR_0366</name>
</gene>
<dbReference type="Pfam" id="PF00069">
    <property type="entry name" value="Pkinase"/>
    <property type="match status" value="1"/>
</dbReference>
<dbReference type="GO" id="GO:0005524">
    <property type="term" value="F:ATP binding"/>
    <property type="evidence" value="ECO:0007669"/>
    <property type="project" value="UniProtKB-UniRule"/>
</dbReference>
<dbReference type="InterPro" id="IPR011990">
    <property type="entry name" value="TPR-like_helical_dom_sf"/>
</dbReference>
<dbReference type="InterPro" id="IPR000719">
    <property type="entry name" value="Prot_kinase_dom"/>
</dbReference>
<dbReference type="SUPFAM" id="SSF48452">
    <property type="entry name" value="TPR-like"/>
    <property type="match status" value="1"/>
</dbReference>
<dbReference type="HOGENOM" id="CLU_004665_5_3_11"/>
<keyword evidence="5" id="KW-0808">Transferase</keyword>
<sequence>MNRGQNRSQNHYTRQLASKTVRRKACGLINPLAEQLNVDGFADAAEVGRGGFGVVYRCRQVDLDRVVAIKVLTIDLDENRPRFEREQRAMAKLTGHPNIVSVLQIGETRDGHPYLVMPYCRRGSVQTEISRLGRLSLADVLQLGVALAAGLESAHRLDILHRDIKPANVLLTDFGEPALTDFGLAHMAGGFRTATGLFTASPAFTASELARGGEPDRASDVYGVGATLFCALTGHPPFERRKGESVIAQILRVANDPVPDLAEYDVAEDVASVVNRALSRDPAARPTMVELGEAIQSLQAAHGQAVDAMALEGGKRSTSVSSESAWHVSARQTRGNLPAKLAGFVGRQAELAELGALISTSRLVTLTGVGGVGKTSLAVQAAGEHVSHFHDGVWLVDIGELSDGALLAGLAARMLGIRDQGARPLTEVLTDALAERDALVIFDGCEHVIDHAAQLIDTLLQGCPQLHILATSRELLGIGGEAVLALSPLPYPDAASVSSRSSVARYDAVALFVERARTARPGFTLTQRNAAAVARICERLDGLPLAIELAAARLRAMSVEQIADRLSDRFGLLTRGQRGAPTRQQTLSYCIDWSYDHCTPIQQQLWARLSVFAGSFDLDAAQYVAPQDMDADDLLDELCALVDKSILIRTEDDGAVRFRLLSTMREYGNSRIDAEQYQGLQQSHFDWCERLVTQAHLEWFSQKQVDWIHRLRSELPNIEEALQFGLEKAPESVLLMAAKLRNLFVASGKLQVGRLWVERALSTTTSAQPSGARIAALAALAMFAVLQTDWPTAQSCVAQAHEHGAAVPDPIAESLLGVARGLGALLQGQVEQVQTDAEQGLAAGDFELQVLGMWLMSLRHLAVGDPEPALRWAEKAHSVSESRVEVQMRTYSLSALAVSHLMLGDTGSAERSLREGLKLCQVIDDPWSGASYLEGLAWTAGANGNLRRAVVLMAAAAALSRSSGAGSTVIALVGSMHQQCERAAREELSDAVFEAARVEGESLSFDEAAAVALTEP</sequence>
<keyword evidence="2 3" id="KW-0067">ATP-binding</keyword>
<evidence type="ECO:0000313" key="6">
    <source>
        <dbReference type="Proteomes" id="UP000001190"/>
    </source>
</evidence>
<dbReference type="Gene3D" id="1.25.40.10">
    <property type="entry name" value="Tetratricopeptide repeat domain"/>
    <property type="match status" value="1"/>
</dbReference>
<dbReference type="InterPro" id="IPR027417">
    <property type="entry name" value="P-loop_NTPase"/>
</dbReference>
<dbReference type="PANTHER" id="PTHR47691:SF3">
    <property type="entry name" value="HTH-TYPE TRANSCRIPTIONAL REGULATOR RV0890C-RELATED"/>
    <property type="match status" value="1"/>
</dbReference>
<dbReference type="EMBL" id="CP000854">
    <property type="protein sequence ID" value="ACC38833.1"/>
    <property type="molecule type" value="Genomic_DNA"/>
</dbReference>
<dbReference type="SUPFAM" id="SSF56112">
    <property type="entry name" value="Protein kinase-like (PK-like)"/>
    <property type="match status" value="1"/>
</dbReference>
<evidence type="ECO:0000256" key="1">
    <source>
        <dbReference type="ARBA" id="ARBA00022741"/>
    </source>
</evidence>
<dbReference type="SMART" id="SM00220">
    <property type="entry name" value="S_TKc"/>
    <property type="match status" value="1"/>
</dbReference>
<dbReference type="Gene3D" id="3.40.50.300">
    <property type="entry name" value="P-loop containing nucleotide triphosphate hydrolases"/>
    <property type="match status" value="1"/>
</dbReference>
<keyword evidence="5" id="KW-0418">Kinase</keyword>
<dbReference type="eggNOG" id="COG3903">
    <property type="taxonomic scope" value="Bacteria"/>
</dbReference>
<dbReference type="PROSITE" id="PS00108">
    <property type="entry name" value="PROTEIN_KINASE_ST"/>
    <property type="match status" value="1"/>
</dbReference>
<evidence type="ECO:0000313" key="5">
    <source>
        <dbReference type="EMBL" id="ACC38833.1"/>
    </source>
</evidence>
<dbReference type="InterPro" id="IPR017441">
    <property type="entry name" value="Protein_kinase_ATP_BS"/>
</dbReference>
<proteinExistence type="predicted"/>
<dbReference type="KEGG" id="mmi:MMAR_0366"/>
<dbReference type="PROSITE" id="PS50011">
    <property type="entry name" value="PROTEIN_KINASE_DOM"/>
    <property type="match status" value="1"/>
</dbReference>
<dbReference type="Gene3D" id="1.10.510.10">
    <property type="entry name" value="Transferase(Phosphotransferase) domain 1"/>
    <property type="match status" value="1"/>
</dbReference>
<evidence type="ECO:0000259" key="4">
    <source>
        <dbReference type="PROSITE" id="PS50011"/>
    </source>
</evidence>
<protein>
    <submittedName>
        <fullName evidence="5">Serine/threonine-protein kinase transcriptional regulatory protein PknK_3</fullName>
    </submittedName>
</protein>
<dbReference type="eggNOG" id="COG0515">
    <property type="taxonomic scope" value="Bacteria"/>
</dbReference>
<evidence type="ECO:0000256" key="3">
    <source>
        <dbReference type="PROSITE-ProRule" id="PRU10141"/>
    </source>
</evidence>
<dbReference type="InterPro" id="IPR011009">
    <property type="entry name" value="Kinase-like_dom_sf"/>
</dbReference>
<dbReference type="InterPro" id="IPR008271">
    <property type="entry name" value="Ser/Thr_kinase_AS"/>
</dbReference>
<dbReference type="GO" id="GO:0004672">
    <property type="term" value="F:protein kinase activity"/>
    <property type="evidence" value="ECO:0007669"/>
    <property type="project" value="InterPro"/>
</dbReference>
<keyword evidence="6" id="KW-1185">Reference proteome</keyword>
<dbReference type="SUPFAM" id="SSF52540">
    <property type="entry name" value="P-loop containing nucleoside triphosphate hydrolases"/>
    <property type="match status" value="1"/>
</dbReference>
<dbReference type="PANTHER" id="PTHR47691">
    <property type="entry name" value="REGULATOR-RELATED"/>
    <property type="match status" value="1"/>
</dbReference>
<organism evidence="5 6">
    <name type="scientific">Mycobacterium marinum (strain ATCC BAA-535 / M)</name>
    <dbReference type="NCBI Taxonomy" id="216594"/>
    <lineage>
        <taxon>Bacteria</taxon>
        <taxon>Bacillati</taxon>
        <taxon>Actinomycetota</taxon>
        <taxon>Actinomycetes</taxon>
        <taxon>Mycobacteriales</taxon>
        <taxon>Mycobacteriaceae</taxon>
        <taxon>Mycobacterium</taxon>
        <taxon>Mycobacterium ulcerans group</taxon>
    </lineage>
</organism>